<evidence type="ECO:0000256" key="3">
    <source>
        <dbReference type="ARBA" id="ARBA00022989"/>
    </source>
</evidence>
<dbReference type="STRING" id="1016849.A0A0D1VWB2"/>
<gene>
    <name evidence="9" type="ORF">PV11_08028</name>
</gene>
<evidence type="ECO:0000256" key="2">
    <source>
        <dbReference type="ARBA" id="ARBA00022692"/>
    </source>
</evidence>
<dbReference type="PANTHER" id="PTHR33048:SF166">
    <property type="entry name" value="PTH11-LIKE INTEGRAL MEMBRANE PROTEIN"/>
    <property type="match status" value="1"/>
</dbReference>
<keyword evidence="4 7" id="KW-0472">Membrane</keyword>
<feature type="domain" description="Rhodopsin" evidence="8">
    <location>
        <begin position="43"/>
        <end position="261"/>
    </location>
</feature>
<dbReference type="GO" id="GO:0016020">
    <property type="term" value="C:membrane"/>
    <property type="evidence" value="ECO:0007669"/>
    <property type="project" value="UniProtKB-SubCell"/>
</dbReference>
<dbReference type="AlphaFoldDB" id="A0A0D1VWB2"/>
<dbReference type="InterPro" id="IPR052337">
    <property type="entry name" value="SAT4-like"/>
</dbReference>
<feature type="transmembrane region" description="Helical" evidence="7">
    <location>
        <begin position="127"/>
        <end position="149"/>
    </location>
</feature>
<feature type="transmembrane region" description="Helical" evidence="7">
    <location>
        <begin position="179"/>
        <end position="198"/>
    </location>
</feature>
<dbReference type="OrthoDB" id="2988756at2759"/>
<evidence type="ECO:0000313" key="9">
    <source>
        <dbReference type="EMBL" id="KIV80535.1"/>
    </source>
</evidence>
<dbReference type="Pfam" id="PF20684">
    <property type="entry name" value="Fung_rhodopsin"/>
    <property type="match status" value="1"/>
</dbReference>
<feature type="compositionally biased region" description="Basic and acidic residues" evidence="6">
    <location>
        <begin position="312"/>
        <end position="323"/>
    </location>
</feature>
<feature type="transmembrane region" description="Helical" evidence="7">
    <location>
        <begin position="93"/>
        <end position="115"/>
    </location>
</feature>
<feature type="transmembrane region" description="Helical" evidence="7">
    <location>
        <begin position="41"/>
        <end position="62"/>
    </location>
</feature>
<comment type="similarity">
    <text evidence="5">Belongs to the SAT4 family.</text>
</comment>
<reference evidence="9 10" key="1">
    <citation type="submission" date="2015-01" db="EMBL/GenBank/DDBJ databases">
        <title>The Genome Sequence of Exophiala sideris CBS121828.</title>
        <authorList>
            <consortium name="The Broad Institute Genomics Platform"/>
            <person name="Cuomo C."/>
            <person name="de Hoog S."/>
            <person name="Gorbushina A."/>
            <person name="Stielow B."/>
            <person name="Teixiera M."/>
            <person name="Abouelleil A."/>
            <person name="Chapman S.B."/>
            <person name="Priest M."/>
            <person name="Young S.K."/>
            <person name="Wortman J."/>
            <person name="Nusbaum C."/>
            <person name="Birren B."/>
        </authorList>
    </citation>
    <scope>NUCLEOTIDE SEQUENCE [LARGE SCALE GENOMIC DNA]</scope>
    <source>
        <strain evidence="9 10">CBS 121828</strain>
    </source>
</reference>
<accession>A0A0D1VWB2</accession>
<feature type="transmembrane region" description="Helical" evidence="7">
    <location>
        <begin position="210"/>
        <end position="232"/>
    </location>
</feature>
<keyword evidence="2 7" id="KW-0812">Transmembrane</keyword>
<comment type="subcellular location">
    <subcellularLocation>
        <location evidence="1">Membrane</location>
        <topology evidence="1">Multi-pass membrane protein</topology>
    </subcellularLocation>
</comment>
<evidence type="ECO:0000256" key="4">
    <source>
        <dbReference type="ARBA" id="ARBA00023136"/>
    </source>
</evidence>
<evidence type="ECO:0000256" key="6">
    <source>
        <dbReference type="SAM" id="MobiDB-lite"/>
    </source>
</evidence>
<organism evidence="9 10">
    <name type="scientific">Exophiala sideris</name>
    <dbReference type="NCBI Taxonomy" id="1016849"/>
    <lineage>
        <taxon>Eukaryota</taxon>
        <taxon>Fungi</taxon>
        <taxon>Dikarya</taxon>
        <taxon>Ascomycota</taxon>
        <taxon>Pezizomycotina</taxon>
        <taxon>Eurotiomycetes</taxon>
        <taxon>Chaetothyriomycetidae</taxon>
        <taxon>Chaetothyriales</taxon>
        <taxon>Herpotrichiellaceae</taxon>
        <taxon>Exophiala</taxon>
    </lineage>
</organism>
<feature type="region of interest" description="Disordered" evidence="6">
    <location>
        <begin position="298"/>
        <end position="323"/>
    </location>
</feature>
<feature type="transmembrane region" description="Helical" evidence="7">
    <location>
        <begin position="244"/>
        <end position="264"/>
    </location>
</feature>
<evidence type="ECO:0000256" key="7">
    <source>
        <dbReference type="SAM" id="Phobius"/>
    </source>
</evidence>
<name>A0A0D1VWB2_9EURO</name>
<feature type="transmembrane region" description="Helical" evidence="7">
    <location>
        <begin position="12"/>
        <end position="29"/>
    </location>
</feature>
<protein>
    <recommendedName>
        <fullName evidence="8">Rhodopsin domain-containing protein</fullName>
    </recommendedName>
</protein>
<dbReference type="Proteomes" id="UP000053599">
    <property type="component" value="Unassembled WGS sequence"/>
</dbReference>
<dbReference type="EMBL" id="KN846953">
    <property type="protein sequence ID" value="KIV80535.1"/>
    <property type="molecule type" value="Genomic_DNA"/>
</dbReference>
<dbReference type="PANTHER" id="PTHR33048">
    <property type="entry name" value="PTH11-LIKE INTEGRAL MEMBRANE PROTEIN (AFU_ORTHOLOGUE AFUA_5G11245)"/>
    <property type="match status" value="1"/>
</dbReference>
<sequence>MLVSSEEARVTGWICTGLALVILIVRVMAARLRRGSFDISTPICAAAILIIAARVAVNQYVLTDGTSNDALDGKVYFNADDLKKIKIGSILSLIARLMVTTLYWLQSALLLLFYCRIFEVRARWTTVLIWICWAALPTTYIAVVLTTFLECHPFRLYWQIDPNPGKCIKAYIQLLTQGIANIVLDLLLLTISCPLVLVRNRTILEKIRLATLFCLGFFCIIVTCVRIAYIYAEDSYQPVRSFWASVQMLVSCFVANAPTIYGSLQLIKRRKTEQTTRRGSRPELWRHLHTTDESTAFPVAPSLDRQGTGSSHKPEKAWSRWIP</sequence>
<keyword evidence="3 7" id="KW-1133">Transmembrane helix</keyword>
<proteinExistence type="inferred from homology"/>
<evidence type="ECO:0000313" key="10">
    <source>
        <dbReference type="Proteomes" id="UP000053599"/>
    </source>
</evidence>
<evidence type="ECO:0000256" key="1">
    <source>
        <dbReference type="ARBA" id="ARBA00004141"/>
    </source>
</evidence>
<dbReference type="InterPro" id="IPR049326">
    <property type="entry name" value="Rhodopsin_dom_fungi"/>
</dbReference>
<evidence type="ECO:0000259" key="8">
    <source>
        <dbReference type="Pfam" id="PF20684"/>
    </source>
</evidence>
<evidence type="ECO:0000256" key="5">
    <source>
        <dbReference type="ARBA" id="ARBA00038359"/>
    </source>
</evidence>
<dbReference type="HOGENOM" id="CLU_019101_1_0_1"/>